<dbReference type="RefSeq" id="WP_178140679.1">
    <property type="nucleotide sequence ID" value="NZ_FQZO01000001.1"/>
</dbReference>
<evidence type="ECO:0000256" key="1">
    <source>
        <dbReference type="SAM" id="Phobius"/>
    </source>
</evidence>
<dbReference type="EMBL" id="FQZO01000001">
    <property type="protein sequence ID" value="SHI68736.1"/>
    <property type="molecule type" value="Genomic_DNA"/>
</dbReference>
<organism evidence="2 3">
    <name type="scientific">Clostridium amylolyticum</name>
    <dbReference type="NCBI Taxonomy" id="1121298"/>
    <lineage>
        <taxon>Bacteria</taxon>
        <taxon>Bacillati</taxon>
        <taxon>Bacillota</taxon>
        <taxon>Clostridia</taxon>
        <taxon>Eubacteriales</taxon>
        <taxon>Clostridiaceae</taxon>
        <taxon>Clostridium</taxon>
    </lineage>
</organism>
<feature type="transmembrane region" description="Helical" evidence="1">
    <location>
        <begin position="12"/>
        <end position="45"/>
    </location>
</feature>
<keyword evidence="1" id="KW-0812">Transmembrane</keyword>
<gene>
    <name evidence="2" type="ORF">SAMN05444401_1353</name>
</gene>
<protein>
    <submittedName>
        <fullName evidence="2">Uncharacterized protein</fullName>
    </submittedName>
</protein>
<keyword evidence="3" id="KW-1185">Reference proteome</keyword>
<dbReference type="STRING" id="1121298.SAMN05444401_1353"/>
<evidence type="ECO:0000313" key="2">
    <source>
        <dbReference type="EMBL" id="SHI68736.1"/>
    </source>
</evidence>
<dbReference type="AlphaFoldDB" id="A0A1M6D684"/>
<evidence type="ECO:0000313" key="3">
    <source>
        <dbReference type="Proteomes" id="UP000184080"/>
    </source>
</evidence>
<keyword evidence="1" id="KW-0472">Membrane</keyword>
<keyword evidence="1" id="KW-1133">Transmembrane helix</keyword>
<accession>A0A1M6D684</accession>
<proteinExistence type="predicted"/>
<name>A0A1M6D684_9CLOT</name>
<sequence>MRLDRKTRKKIGISIAAIGIGMLLAVFMPFWGWIIIAGAVLIYIGWNLAEHK</sequence>
<reference evidence="2 3" key="1">
    <citation type="submission" date="2016-11" db="EMBL/GenBank/DDBJ databases">
        <authorList>
            <person name="Jaros S."/>
            <person name="Januszkiewicz K."/>
            <person name="Wedrychowicz H."/>
        </authorList>
    </citation>
    <scope>NUCLEOTIDE SEQUENCE [LARGE SCALE GENOMIC DNA]</scope>
    <source>
        <strain evidence="2 3">DSM 21864</strain>
    </source>
</reference>
<dbReference type="Proteomes" id="UP000184080">
    <property type="component" value="Unassembled WGS sequence"/>
</dbReference>